<keyword evidence="9 15" id="KW-0012">Acyltransferase</keyword>
<dbReference type="GO" id="GO:0042773">
    <property type="term" value="P:ATP synthesis coupled electron transport"/>
    <property type="evidence" value="ECO:0007669"/>
    <property type="project" value="EnsemblFungi"/>
</dbReference>
<keyword evidence="3 15" id="KW-0808">Transferase</keyword>
<name>A0A1D2VME4_9ASCO</name>
<evidence type="ECO:0000256" key="10">
    <source>
        <dbReference type="ARBA" id="ARBA00024323"/>
    </source>
</evidence>
<reference evidence="16" key="1">
    <citation type="submission" date="2016-05" db="EMBL/GenBank/DDBJ databases">
        <title>Comparative genomics of biotechnologically important yeasts.</title>
        <authorList>
            <consortium name="DOE Joint Genome Institute"/>
            <person name="Riley R."/>
            <person name="Haridas S."/>
            <person name="Wolfe K.H."/>
            <person name="Lopes M.R."/>
            <person name="Hittinger C.T."/>
            <person name="Goker M."/>
            <person name="Salamov A."/>
            <person name="Wisecaver J."/>
            <person name="Long T.M."/>
            <person name="Aerts A.L."/>
            <person name="Barry K."/>
            <person name="Choi C."/>
            <person name="Clum A."/>
            <person name="Coughlan A.Y."/>
            <person name="Deshpande S."/>
            <person name="Douglass A.P."/>
            <person name="Hanson S.J."/>
            <person name="Klenk H.-P."/>
            <person name="Labutti K."/>
            <person name="Lapidus A."/>
            <person name="Lindquist E."/>
            <person name="Lipzen A."/>
            <person name="Meier-Kolthoff J.P."/>
            <person name="Ohm R.A."/>
            <person name="Otillar R.P."/>
            <person name="Pangilinan J."/>
            <person name="Peng Y."/>
            <person name="Rokas A."/>
            <person name="Rosa C.A."/>
            <person name="Scheuner C."/>
            <person name="Sibirny A.A."/>
            <person name="Slot J.C."/>
            <person name="Stielow J.B."/>
            <person name="Sun H."/>
            <person name="Kurtzman C.P."/>
            <person name="Blackwell M."/>
            <person name="Grigoriev I.V."/>
            <person name="Jeffries T.W."/>
        </authorList>
    </citation>
    <scope>NUCLEOTIDE SEQUENCE [LARGE SCALE GENOMIC DNA]</scope>
    <source>
        <strain evidence="16">DSM 1968</strain>
    </source>
</reference>
<dbReference type="PANTHER" id="PTHR12497">
    <property type="entry name" value="TAZ PROTEIN TAFAZZIN"/>
    <property type="match status" value="1"/>
</dbReference>
<dbReference type="InParanoid" id="A0A1D2VME4"/>
<evidence type="ECO:0000259" key="14">
    <source>
        <dbReference type="SMART" id="SM00563"/>
    </source>
</evidence>
<evidence type="ECO:0000256" key="12">
    <source>
        <dbReference type="RuleBase" id="RU365062"/>
    </source>
</evidence>
<dbReference type="Pfam" id="PF01553">
    <property type="entry name" value="Acyltransferase"/>
    <property type="match status" value="1"/>
</dbReference>
<evidence type="ECO:0000256" key="3">
    <source>
        <dbReference type="ARBA" id="ARBA00022679"/>
    </source>
</evidence>
<dbReference type="GO" id="GO:0005741">
    <property type="term" value="C:mitochondrial outer membrane"/>
    <property type="evidence" value="ECO:0007669"/>
    <property type="project" value="UniProtKB-SubCell"/>
</dbReference>
<dbReference type="InterPro" id="IPR002123">
    <property type="entry name" value="Plipid/glycerol_acylTrfase"/>
</dbReference>
<dbReference type="AlphaFoldDB" id="A0A1D2VME4"/>
<dbReference type="STRING" id="1344418.A0A1D2VME4"/>
<dbReference type="GO" id="GO:0035965">
    <property type="term" value="P:cardiolipin acyl-chain remodeling"/>
    <property type="evidence" value="ECO:0007669"/>
    <property type="project" value="EnsemblFungi"/>
</dbReference>
<comment type="catalytic activity">
    <reaction evidence="11">
        <text>1'-[1,2-diacyl-sn-glycero-3-phospho],3'-[1-acyl-sn-glycero-3-phospho]-glycerol + a 1,2-diacyl-sn-glycero-3-phosphocholine = a cardiolipin + a 1-acyl-sn-glycero-3-phosphocholine</text>
        <dbReference type="Rhea" id="RHEA:33731"/>
        <dbReference type="ChEBI" id="CHEBI:57643"/>
        <dbReference type="ChEBI" id="CHEBI:58168"/>
        <dbReference type="ChEBI" id="CHEBI:62237"/>
        <dbReference type="ChEBI" id="CHEBI:64743"/>
    </reaction>
    <physiologicalReaction direction="left-to-right" evidence="11">
        <dbReference type="Rhea" id="RHEA:33732"/>
    </physiologicalReaction>
    <physiologicalReaction direction="right-to-left" evidence="11">
        <dbReference type="Rhea" id="RHEA:33733"/>
    </physiologicalReaction>
</comment>
<evidence type="ECO:0000256" key="8">
    <source>
        <dbReference type="ARBA" id="ARBA00023136"/>
    </source>
</evidence>
<dbReference type="GO" id="GO:0047184">
    <property type="term" value="F:1-acylglycerophosphocholine O-acyltransferase activity"/>
    <property type="evidence" value="ECO:0007669"/>
    <property type="project" value="EnsemblFungi"/>
</dbReference>
<dbReference type="CDD" id="cd07989">
    <property type="entry name" value="LPLAT_AGPAT-like"/>
    <property type="match status" value="1"/>
</dbReference>
<dbReference type="EMBL" id="KV454476">
    <property type="protein sequence ID" value="ODV62783.1"/>
    <property type="molecule type" value="Genomic_DNA"/>
</dbReference>
<evidence type="ECO:0000256" key="6">
    <source>
        <dbReference type="ARBA" id="ARBA00023098"/>
    </source>
</evidence>
<dbReference type="GO" id="GO:0005743">
    <property type="term" value="C:mitochondrial inner membrane"/>
    <property type="evidence" value="ECO:0007669"/>
    <property type="project" value="UniProtKB-SubCell"/>
</dbReference>
<evidence type="ECO:0000256" key="7">
    <source>
        <dbReference type="ARBA" id="ARBA00023128"/>
    </source>
</evidence>
<comment type="similarity">
    <text evidence="2 12">Belongs to the taffazin family.</text>
</comment>
<evidence type="ECO:0000256" key="11">
    <source>
        <dbReference type="ARBA" id="ARBA00047906"/>
    </source>
</evidence>
<sequence length="424" mass="49598">MTFPSVLQRGDDFLKQYPRRNRWWNYLSQFTCFTIISASKLFVYTVYKPQIQGLNNLTDALNKARRENRALLTVMNHMSVVDDPLLWGVLPMKFYFDIDNIRWGLGASNVCFKNPTLNYFFSFGKILSTERFGVGPFQGSVDAAIRILSPDDSVPEPFNKQENLPINRKKTSWLHIFPEGFVLQLEPPHHNSMRYFRWGISRLVLESVKPPVILPIFSTGFEKIAPEDAAESAIKRYLPRNFRNEINIVIGKPIDDSTILKYREKWENLVESEEKKLNAKLTDFTENLKNGSEAKDLRSDLAAYVRSSVLNIRDTFYSHLPQEDQRMKDPGFWKRFTLSEGKSDPDIIFIGKNWAIKRFQKFLHDDFDKQVKEKELQLTKIDLEKAKFELEKAKIELENQGRQKIEELKENFNETTKNHTNSNH</sequence>
<dbReference type="RefSeq" id="XP_020049090.1">
    <property type="nucleotide sequence ID" value="XM_020192613.1"/>
</dbReference>
<dbReference type="GO" id="GO:0097250">
    <property type="term" value="P:mitochondrial respirasome assembly"/>
    <property type="evidence" value="ECO:0007669"/>
    <property type="project" value="EnsemblFungi"/>
</dbReference>
<evidence type="ECO:0000256" key="5">
    <source>
        <dbReference type="ARBA" id="ARBA00022792"/>
    </source>
</evidence>
<keyword evidence="8" id="KW-0472">Membrane</keyword>
<keyword evidence="13" id="KW-0175">Coiled coil</keyword>
<evidence type="ECO:0000313" key="15">
    <source>
        <dbReference type="EMBL" id="ODV62783.1"/>
    </source>
</evidence>
<evidence type="ECO:0000256" key="1">
    <source>
        <dbReference type="ARBA" id="ARBA00004137"/>
    </source>
</evidence>
<keyword evidence="16" id="KW-1185">Reference proteome</keyword>
<dbReference type="OrthoDB" id="193467at2759"/>
<keyword evidence="6" id="KW-0443">Lipid metabolism</keyword>
<evidence type="ECO:0000313" key="16">
    <source>
        <dbReference type="Proteomes" id="UP000095038"/>
    </source>
</evidence>
<comment type="subcellular location">
    <subcellularLocation>
        <location evidence="1">Mitochondrion inner membrane</location>
        <topology evidence="1">Peripheral membrane protein</topology>
        <orientation evidence="1">Intermembrane side</orientation>
    </subcellularLocation>
    <subcellularLocation>
        <location evidence="10">Mitochondrion outer membrane</location>
        <topology evidence="10">Peripheral membrane protein</topology>
        <orientation evidence="10">Intermembrane side</orientation>
    </subcellularLocation>
</comment>
<evidence type="ECO:0000256" key="13">
    <source>
        <dbReference type="SAM" id="Coils"/>
    </source>
</evidence>
<dbReference type="FunCoup" id="A0A1D2VME4">
    <property type="interactions" value="107"/>
</dbReference>
<dbReference type="GeneID" id="30966249"/>
<protein>
    <recommendedName>
        <fullName evidence="12">Tafazzin family protein</fullName>
    </recommendedName>
</protein>
<accession>A0A1D2VME4</accession>
<evidence type="ECO:0000256" key="4">
    <source>
        <dbReference type="ARBA" id="ARBA00022787"/>
    </source>
</evidence>
<feature type="coiled-coil region" evidence="13">
    <location>
        <begin position="376"/>
        <end position="418"/>
    </location>
</feature>
<organism evidence="15 16">
    <name type="scientific">Ascoidea rubescens DSM 1968</name>
    <dbReference type="NCBI Taxonomy" id="1344418"/>
    <lineage>
        <taxon>Eukaryota</taxon>
        <taxon>Fungi</taxon>
        <taxon>Dikarya</taxon>
        <taxon>Ascomycota</taxon>
        <taxon>Saccharomycotina</taxon>
        <taxon>Saccharomycetes</taxon>
        <taxon>Ascoideaceae</taxon>
        <taxon>Ascoidea</taxon>
    </lineage>
</organism>
<evidence type="ECO:0000256" key="2">
    <source>
        <dbReference type="ARBA" id="ARBA00010524"/>
    </source>
</evidence>
<dbReference type="SMART" id="SM00563">
    <property type="entry name" value="PlsC"/>
    <property type="match status" value="1"/>
</dbReference>
<gene>
    <name evidence="15" type="ORF">ASCRUDRAFT_74255</name>
</gene>
<dbReference type="GO" id="GO:0007007">
    <property type="term" value="P:inner mitochondrial membrane organization"/>
    <property type="evidence" value="ECO:0007669"/>
    <property type="project" value="EnsemblFungi"/>
</dbReference>
<dbReference type="PANTHER" id="PTHR12497:SF0">
    <property type="entry name" value="TAFAZZIN"/>
    <property type="match status" value="1"/>
</dbReference>
<keyword evidence="7" id="KW-0496">Mitochondrion</keyword>
<keyword evidence="4" id="KW-1000">Mitochondrion outer membrane</keyword>
<dbReference type="GO" id="GO:0008654">
    <property type="term" value="P:phospholipid biosynthetic process"/>
    <property type="evidence" value="ECO:0007669"/>
    <property type="project" value="EnsemblFungi"/>
</dbReference>
<dbReference type="PRINTS" id="PR00979">
    <property type="entry name" value="TAFAZZIN"/>
</dbReference>
<dbReference type="InterPro" id="IPR000872">
    <property type="entry name" value="Tafazzin"/>
</dbReference>
<keyword evidence="5" id="KW-0999">Mitochondrion inner membrane</keyword>
<proteinExistence type="inferred from homology"/>
<evidence type="ECO:0000256" key="9">
    <source>
        <dbReference type="ARBA" id="ARBA00023315"/>
    </source>
</evidence>
<feature type="domain" description="Phospholipid/glycerol acyltransferase" evidence="14">
    <location>
        <begin position="71"/>
        <end position="221"/>
    </location>
</feature>
<dbReference type="Proteomes" id="UP000095038">
    <property type="component" value="Unassembled WGS sequence"/>
</dbReference>